<reference evidence="1 2" key="1">
    <citation type="submission" date="2018-02" db="EMBL/GenBank/DDBJ databases">
        <authorList>
            <person name="Cohen D.B."/>
            <person name="Kent A.D."/>
        </authorList>
    </citation>
    <scope>NUCLEOTIDE SEQUENCE [LARGE SCALE GENOMIC DNA]</scope>
    <source>
        <strain evidence="1 2">CCAP 1448/3</strain>
    </source>
</reference>
<gene>
    <name evidence="1" type="ORF">C7B64_09605</name>
</gene>
<accession>A0A2T1C4I8</accession>
<protein>
    <submittedName>
        <fullName evidence="1">Uncharacterized protein</fullName>
    </submittedName>
</protein>
<dbReference type="Proteomes" id="UP000238762">
    <property type="component" value="Unassembled WGS sequence"/>
</dbReference>
<name>A0A2T1C4I8_9CYAN</name>
<dbReference type="AlphaFoldDB" id="A0A2T1C4I8"/>
<comment type="caution">
    <text evidence="1">The sequence shown here is derived from an EMBL/GenBank/DDBJ whole genome shotgun (WGS) entry which is preliminary data.</text>
</comment>
<dbReference type="OrthoDB" id="565210at2"/>
<organism evidence="1 2">
    <name type="scientific">Merismopedia glauca CCAP 1448/3</name>
    <dbReference type="NCBI Taxonomy" id="1296344"/>
    <lineage>
        <taxon>Bacteria</taxon>
        <taxon>Bacillati</taxon>
        <taxon>Cyanobacteriota</taxon>
        <taxon>Cyanophyceae</taxon>
        <taxon>Synechococcales</taxon>
        <taxon>Merismopediaceae</taxon>
        <taxon>Merismopedia</taxon>
    </lineage>
</organism>
<proteinExistence type="predicted"/>
<dbReference type="RefSeq" id="WP_106288430.1">
    <property type="nucleotide sequence ID" value="NZ_CAWNTC010000014.1"/>
</dbReference>
<keyword evidence="2" id="KW-1185">Reference proteome</keyword>
<evidence type="ECO:0000313" key="2">
    <source>
        <dbReference type="Proteomes" id="UP000238762"/>
    </source>
</evidence>
<evidence type="ECO:0000313" key="1">
    <source>
        <dbReference type="EMBL" id="PSB03195.1"/>
    </source>
</evidence>
<reference evidence="1 2" key="2">
    <citation type="submission" date="2018-03" db="EMBL/GenBank/DDBJ databases">
        <title>The ancient ancestry and fast evolution of plastids.</title>
        <authorList>
            <person name="Moore K.R."/>
            <person name="Magnabosco C."/>
            <person name="Momper L."/>
            <person name="Gold D.A."/>
            <person name="Bosak T."/>
            <person name="Fournier G.P."/>
        </authorList>
    </citation>
    <scope>NUCLEOTIDE SEQUENCE [LARGE SCALE GENOMIC DNA]</scope>
    <source>
        <strain evidence="1 2">CCAP 1448/3</strain>
    </source>
</reference>
<dbReference type="EMBL" id="PVWJ01000038">
    <property type="protein sequence ID" value="PSB03195.1"/>
    <property type="molecule type" value="Genomic_DNA"/>
</dbReference>
<sequence length="86" mass="9754">MSLIKGIKQGKTIKLLEEVNVPDGQEILIDIQTSSSFWTSLEKFRNSPSFKDIDFDEEILTDLRDKTIGRNVEGLKFSIFKDGTGM</sequence>